<dbReference type="HOGENOM" id="CLU_098637_0_1_6"/>
<keyword evidence="3" id="KW-1185">Reference proteome</keyword>
<dbReference type="PROSITE" id="PS00409">
    <property type="entry name" value="PROKAR_NTER_METHYL"/>
    <property type="match status" value="1"/>
</dbReference>
<dbReference type="PANTHER" id="PTHR30093">
    <property type="entry name" value="GENERAL SECRETION PATHWAY PROTEIN G"/>
    <property type="match status" value="1"/>
</dbReference>
<dbReference type="PANTHER" id="PTHR30093:SF7">
    <property type="entry name" value="MSHA MAJOR PILIN SUBUNIT MSHA"/>
    <property type="match status" value="1"/>
</dbReference>
<dbReference type="SUPFAM" id="SSF54523">
    <property type="entry name" value="Pili subunits"/>
    <property type="match status" value="1"/>
</dbReference>
<dbReference type="STRING" id="637905.SVI_1877"/>
<dbReference type="Pfam" id="PF07963">
    <property type="entry name" value="N_methyl"/>
    <property type="match status" value="1"/>
</dbReference>
<evidence type="ECO:0000313" key="3">
    <source>
        <dbReference type="Proteomes" id="UP000002350"/>
    </source>
</evidence>
<name>D4ZJJ9_SHEVD</name>
<evidence type="ECO:0000256" key="1">
    <source>
        <dbReference type="SAM" id="Phobius"/>
    </source>
</evidence>
<gene>
    <name evidence="2" type="ordered locus">SVI_1877</name>
</gene>
<keyword evidence="1" id="KW-0472">Membrane</keyword>
<accession>D4ZJJ9</accession>
<keyword evidence="1" id="KW-0812">Transmembrane</keyword>
<dbReference type="InterPro" id="IPR045584">
    <property type="entry name" value="Pilin-like"/>
</dbReference>
<evidence type="ECO:0000313" key="2">
    <source>
        <dbReference type="EMBL" id="BAJ01848.1"/>
    </source>
</evidence>
<reference evidence="3" key="1">
    <citation type="journal article" date="2010" name="Mol. Biosyst.">
        <title>Complete genome sequence and comparative analysis of Shewanella violacea, a psychrophilic and piezophilic bacterium from deep sea floor sediments.</title>
        <authorList>
            <person name="Aono E."/>
            <person name="Baba T."/>
            <person name="Ara T."/>
            <person name="Nishi T."/>
            <person name="Nakamichi T."/>
            <person name="Inamoto E."/>
            <person name="Toyonaga H."/>
            <person name="Hasegawa M."/>
            <person name="Takai Y."/>
            <person name="Okumura Y."/>
            <person name="Baba M."/>
            <person name="Tomita M."/>
            <person name="Kato C."/>
            <person name="Oshima T."/>
            <person name="Nakasone K."/>
            <person name="Mori H."/>
        </authorList>
    </citation>
    <scope>NUCLEOTIDE SEQUENCE [LARGE SCALE GENOMIC DNA]</scope>
    <source>
        <strain evidence="3">JCM 10179 / CIP 106290 / LMG 19151 / DSS12</strain>
    </source>
</reference>
<dbReference type="EMBL" id="AP011177">
    <property type="protein sequence ID" value="BAJ01848.1"/>
    <property type="molecule type" value="Genomic_DNA"/>
</dbReference>
<dbReference type="KEGG" id="svo:SVI_1877"/>
<feature type="transmembrane region" description="Helical" evidence="1">
    <location>
        <begin position="40"/>
        <end position="61"/>
    </location>
</feature>
<organism evidence="2 3">
    <name type="scientific">Shewanella violacea (strain JCM 10179 / CIP 106290 / LMG 19151 / DSS12)</name>
    <dbReference type="NCBI Taxonomy" id="637905"/>
    <lineage>
        <taxon>Bacteria</taxon>
        <taxon>Pseudomonadati</taxon>
        <taxon>Pseudomonadota</taxon>
        <taxon>Gammaproteobacteria</taxon>
        <taxon>Alteromonadales</taxon>
        <taxon>Shewanellaceae</taxon>
        <taxon>Shewanella</taxon>
    </lineage>
</organism>
<dbReference type="Proteomes" id="UP000002350">
    <property type="component" value="Chromosome"/>
</dbReference>
<keyword evidence="1" id="KW-1133">Transmembrane helix</keyword>
<dbReference type="InterPro" id="IPR012902">
    <property type="entry name" value="N_methyl_site"/>
</dbReference>
<dbReference type="Gene3D" id="3.30.700.10">
    <property type="entry name" value="Glycoprotein, Type 4 Pilin"/>
    <property type="match status" value="1"/>
</dbReference>
<dbReference type="NCBIfam" id="TIGR02532">
    <property type="entry name" value="IV_pilin_GFxxxE"/>
    <property type="match status" value="1"/>
</dbReference>
<evidence type="ECO:0008006" key="4">
    <source>
        <dbReference type="Google" id="ProtNLM"/>
    </source>
</evidence>
<proteinExistence type="predicted"/>
<protein>
    <recommendedName>
        <fullName evidence="4">MSHA pilin protein MshA</fullName>
    </recommendedName>
</protein>
<dbReference type="eggNOG" id="COG2165">
    <property type="taxonomic scope" value="Bacteria"/>
</dbReference>
<dbReference type="AlphaFoldDB" id="D4ZJJ9"/>
<sequence>MSRYAINFVTMNAWVRYNVCDLFRISSLRLFVMKGVVSKGFTLIELVVVIIILGILSVIALPKFINLGQDAHDSAAKGVFGAFKSGVTMYHSCWAASGASDRVEDLACYGDGTLDSSFTGYPLSTTNGGDGTILSADSCKEVWQGLLEGDDYVLAPHTDSSFGGETDIIYWYGAGSSISGGSYCYFNYISDDRSKGSENWQLQYYPGTGKTVVTRATLS</sequence>